<evidence type="ECO:0000313" key="4">
    <source>
        <dbReference type="EMBL" id="GET39759.1"/>
    </source>
</evidence>
<keyword evidence="1 2" id="KW-0597">Phosphoprotein</keyword>
<gene>
    <name evidence="4" type="ORF">MiSe_45310</name>
</gene>
<dbReference type="PANTHER" id="PTHR44591:SF22">
    <property type="entry name" value="CHEY SUBFAMILY"/>
    <property type="match status" value="1"/>
</dbReference>
<dbReference type="InterPro" id="IPR001789">
    <property type="entry name" value="Sig_transdc_resp-reg_receiver"/>
</dbReference>
<dbReference type="RefSeq" id="WP_226585287.1">
    <property type="nucleotide sequence ID" value="NZ_BLAY01000073.1"/>
</dbReference>
<dbReference type="EMBL" id="BLAY01000073">
    <property type="protein sequence ID" value="GET39759.1"/>
    <property type="molecule type" value="Genomic_DNA"/>
</dbReference>
<keyword evidence="5" id="KW-1185">Reference proteome</keyword>
<feature type="modified residue" description="4-aspartylphosphate" evidence="2">
    <location>
        <position position="55"/>
    </location>
</feature>
<dbReference type="Proteomes" id="UP001050975">
    <property type="component" value="Unassembled WGS sequence"/>
</dbReference>
<proteinExistence type="predicted"/>
<dbReference type="InterPro" id="IPR011006">
    <property type="entry name" value="CheY-like_superfamily"/>
</dbReference>
<protein>
    <submittedName>
        <fullName evidence="4">Two-component response regulator</fullName>
    </submittedName>
</protein>
<dbReference type="AlphaFoldDB" id="A0AAV3WIY9"/>
<dbReference type="SMART" id="SM00448">
    <property type="entry name" value="REC"/>
    <property type="match status" value="1"/>
</dbReference>
<dbReference type="InterPro" id="IPR050595">
    <property type="entry name" value="Bact_response_regulator"/>
</dbReference>
<dbReference type="GO" id="GO:0000160">
    <property type="term" value="P:phosphorelay signal transduction system"/>
    <property type="evidence" value="ECO:0007669"/>
    <property type="project" value="InterPro"/>
</dbReference>
<sequence length="126" mass="13473">MSAKRILIVDDEYDIRAVAELALKTVAGWQVLTAASGREGLDQAIAQQPDAILLDVMMPEMDGIATWQALQANPATESIPVILMTAKAQAADQRRFASLGVAGIITKPFKAMQLSAQVVAVLGWQP</sequence>
<name>A0AAV3WIY9_9CYAN</name>
<dbReference type="SUPFAM" id="SSF52172">
    <property type="entry name" value="CheY-like"/>
    <property type="match status" value="1"/>
</dbReference>
<dbReference type="Gene3D" id="3.40.50.2300">
    <property type="match status" value="1"/>
</dbReference>
<evidence type="ECO:0000259" key="3">
    <source>
        <dbReference type="PROSITE" id="PS50110"/>
    </source>
</evidence>
<accession>A0AAV3WIY9</accession>
<dbReference type="PANTHER" id="PTHR44591">
    <property type="entry name" value="STRESS RESPONSE REGULATOR PROTEIN 1"/>
    <property type="match status" value="1"/>
</dbReference>
<organism evidence="4 5">
    <name type="scientific">Microseira wollei NIES-4236</name>
    <dbReference type="NCBI Taxonomy" id="2530354"/>
    <lineage>
        <taxon>Bacteria</taxon>
        <taxon>Bacillati</taxon>
        <taxon>Cyanobacteriota</taxon>
        <taxon>Cyanophyceae</taxon>
        <taxon>Oscillatoriophycideae</taxon>
        <taxon>Aerosakkonematales</taxon>
        <taxon>Aerosakkonemataceae</taxon>
        <taxon>Microseira</taxon>
    </lineage>
</organism>
<dbReference type="CDD" id="cd17552">
    <property type="entry name" value="REC_RR468-like"/>
    <property type="match status" value="1"/>
</dbReference>
<evidence type="ECO:0000256" key="1">
    <source>
        <dbReference type="ARBA" id="ARBA00022553"/>
    </source>
</evidence>
<dbReference type="Pfam" id="PF00072">
    <property type="entry name" value="Response_reg"/>
    <property type="match status" value="1"/>
</dbReference>
<feature type="domain" description="Response regulatory" evidence="3">
    <location>
        <begin position="5"/>
        <end position="122"/>
    </location>
</feature>
<dbReference type="PROSITE" id="PS50110">
    <property type="entry name" value="RESPONSE_REGULATORY"/>
    <property type="match status" value="1"/>
</dbReference>
<comment type="caution">
    <text evidence="4">The sequence shown here is derived from an EMBL/GenBank/DDBJ whole genome shotgun (WGS) entry which is preliminary data.</text>
</comment>
<reference evidence="4" key="1">
    <citation type="submission" date="2019-10" db="EMBL/GenBank/DDBJ databases">
        <title>Draft genome sequece of Microseira wollei NIES-4236.</title>
        <authorList>
            <person name="Yamaguchi H."/>
            <person name="Suzuki S."/>
            <person name="Kawachi M."/>
        </authorList>
    </citation>
    <scope>NUCLEOTIDE SEQUENCE</scope>
    <source>
        <strain evidence="4">NIES-4236</strain>
    </source>
</reference>
<evidence type="ECO:0000313" key="5">
    <source>
        <dbReference type="Proteomes" id="UP001050975"/>
    </source>
</evidence>
<evidence type="ECO:0000256" key="2">
    <source>
        <dbReference type="PROSITE-ProRule" id="PRU00169"/>
    </source>
</evidence>